<dbReference type="GO" id="GO:0030170">
    <property type="term" value="F:pyridoxal phosphate binding"/>
    <property type="evidence" value="ECO:0007669"/>
    <property type="project" value="UniProtKB-UniRule"/>
</dbReference>
<dbReference type="InterPro" id="IPR036565">
    <property type="entry name" value="Mur-like_cat_sf"/>
</dbReference>
<gene>
    <name evidence="9" type="ORF">SAMN06265379_10511</name>
</gene>
<protein>
    <recommendedName>
        <fullName evidence="5">Alanine racemase</fullName>
        <ecNumber evidence="5">5.1.1.1</ecNumber>
    </recommendedName>
</protein>
<dbReference type="Gene3D" id="2.40.37.10">
    <property type="entry name" value="Lyase, Ornithine Decarboxylase, Chain A, domain 1"/>
    <property type="match status" value="1"/>
</dbReference>
<dbReference type="InterPro" id="IPR000821">
    <property type="entry name" value="Ala_racemase"/>
</dbReference>
<dbReference type="OrthoDB" id="9801978at2"/>
<dbReference type="AlphaFoldDB" id="A0A521DAY9"/>
<dbReference type="GO" id="GO:0030632">
    <property type="term" value="P:D-alanine biosynthetic process"/>
    <property type="evidence" value="ECO:0007669"/>
    <property type="project" value="UniProtKB-UniRule"/>
</dbReference>
<dbReference type="InterPro" id="IPR009006">
    <property type="entry name" value="Ala_racemase/Decarboxylase_C"/>
</dbReference>
<dbReference type="SUPFAM" id="SSF50621">
    <property type="entry name" value="Alanine racemase C-terminal domain-like"/>
    <property type="match status" value="1"/>
</dbReference>
<evidence type="ECO:0000256" key="4">
    <source>
        <dbReference type="ARBA" id="ARBA00023235"/>
    </source>
</evidence>
<dbReference type="HAMAP" id="MF_01201">
    <property type="entry name" value="Ala_racemase"/>
    <property type="match status" value="1"/>
</dbReference>
<dbReference type="Pfam" id="PF01225">
    <property type="entry name" value="Mur_ligase"/>
    <property type="match status" value="1"/>
</dbReference>
<comment type="catalytic activity">
    <reaction evidence="1 5">
        <text>L-alanine = D-alanine</text>
        <dbReference type="Rhea" id="RHEA:20249"/>
        <dbReference type="ChEBI" id="CHEBI:57416"/>
        <dbReference type="ChEBI" id="CHEBI:57972"/>
        <dbReference type="EC" id="5.1.1.1"/>
    </reaction>
</comment>
<dbReference type="Pfam" id="PF08245">
    <property type="entry name" value="Mur_ligase_M"/>
    <property type="match status" value="1"/>
</dbReference>
<evidence type="ECO:0000256" key="3">
    <source>
        <dbReference type="ARBA" id="ARBA00022898"/>
    </source>
</evidence>
<feature type="binding site" evidence="5 7">
    <location>
        <position position="590"/>
    </location>
    <ligand>
        <name>substrate</name>
    </ligand>
</feature>
<dbReference type="Gene3D" id="3.20.20.10">
    <property type="entry name" value="Alanine racemase"/>
    <property type="match status" value="1"/>
</dbReference>
<dbReference type="Pfam" id="PF01168">
    <property type="entry name" value="Ala_racemase_N"/>
    <property type="match status" value="1"/>
</dbReference>
<organism evidence="9 10">
    <name type="scientific">Saccharicrinis carchari</name>
    <dbReference type="NCBI Taxonomy" id="1168039"/>
    <lineage>
        <taxon>Bacteria</taxon>
        <taxon>Pseudomonadati</taxon>
        <taxon>Bacteroidota</taxon>
        <taxon>Bacteroidia</taxon>
        <taxon>Marinilabiliales</taxon>
        <taxon>Marinilabiliaceae</taxon>
        <taxon>Saccharicrinis</taxon>
    </lineage>
</organism>
<name>A0A521DAY9_SACCC</name>
<feature type="binding site" evidence="5 7">
    <location>
        <position position="765"/>
    </location>
    <ligand>
        <name>substrate</name>
    </ligand>
</feature>
<feature type="domain" description="Alanine racemase C-terminal" evidence="8">
    <location>
        <begin position="695"/>
        <end position="819"/>
    </location>
</feature>
<evidence type="ECO:0000313" key="9">
    <source>
        <dbReference type="EMBL" id="SMO68889.1"/>
    </source>
</evidence>
<dbReference type="GO" id="GO:0005829">
    <property type="term" value="C:cytosol"/>
    <property type="evidence" value="ECO:0007669"/>
    <property type="project" value="TreeGrafter"/>
</dbReference>
<comment type="similarity">
    <text evidence="5">Belongs to the alanine racemase family.</text>
</comment>
<proteinExistence type="inferred from homology"/>
<dbReference type="Gene3D" id="3.40.1390.10">
    <property type="entry name" value="MurE/MurF, N-terminal domain"/>
    <property type="match status" value="1"/>
</dbReference>
<keyword evidence="9" id="KW-0436">Ligase</keyword>
<dbReference type="InterPro" id="IPR029066">
    <property type="entry name" value="PLP-binding_barrel"/>
</dbReference>
<dbReference type="PRINTS" id="PR00992">
    <property type="entry name" value="ALARACEMASE"/>
</dbReference>
<dbReference type="SUPFAM" id="SSF53244">
    <property type="entry name" value="MurD-like peptide ligases, peptide-binding domain"/>
    <property type="match status" value="1"/>
</dbReference>
<keyword evidence="3 5" id="KW-0663">Pyridoxal phosphate</keyword>
<feature type="active site" description="Proton acceptor; specific for D-alanine" evidence="5">
    <location>
        <position position="492"/>
    </location>
</feature>
<dbReference type="Pfam" id="PF00842">
    <property type="entry name" value="Ala_racemase_C"/>
    <property type="match status" value="1"/>
</dbReference>
<keyword evidence="4 5" id="KW-0413">Isomerase</keyword>
<dbReference type="SUPFAM" id="SSF51419">
    <property type="entry name" value="PLP-binding barrel"/>
    <property type="match status" value="1"/>
</dbReference>
<dbReference type="InterPro" id="IPR036615">
    <property type="entry name" value="Mur_ligase_C_dom_sf"/>
</dbReference>
<comment type="function">
    <text evidence="5">Catalyzes the interconversion of L-alanine and D-alanine. May also act on other amino acids.</text>
</comment>
<evidence type="ECO:0000256" key="5">
    <source>
        <dbReference type="HAMAP-Rule" id="MF_01201"/>
    </source>
</evidence>
<evidence type="ECO:0000256" key="6">
    <source>
        <dbReference type="PIRSR" id="PIRSR600821-50"/>
    </source>
</evidence>
<dbReference type="GO" id="GO:0005524">
    <property type="term" value="F:ATP binding"/>
    <property type="evidence" value="ECO:0007669"/>
    <property type="project" value="InterPro"/>
</dbReference>
<dbReference type="SMART" id="SM01005">
    <property type="entry name" value="Ala_racemase_C"/>
    <property type="match status" value="1"/>
</dbReference>
<dbReference type="Proteomes" id="UP000319040">
    <property type="component" value="Unassembled WGS sequence"/>
</dbReference>
<feature type="modified residue" description="N6-(pyridoxal phosphate)lysine" evidence="5 6">
    <location>
        <position position="492"/>
    </location>
</feature>
<dbReference type="PANTHER" id="PTHR30511:SF0">
    <property type="entry name" value="ALANINE RACEMASE, CATABOLIC-RELATED"/>
    <property type="match status" value="1"/>
</dbReference>
<dbReference type="NCBIfam" id="TIGR00492">
    <property type="entry name" value="alr"/>
    <property type="match status" value="1"/>
</dbReference>
<dbReference type="GO" id="GO:0016881">
    <property type="term" value="F:acid-amino acid ligase activity"/>
    <property type="evidence" value="ECO:0007669"/>
    <property type="project" value="InterPro"/>
</dbReference>
<accession>A0A521DAY9</accession>
<dbReference type="RefSeq" id="WP_142533476.1">
    <property type="nucleotide sequence ID" value="NZ_FXTB01000005.1"/>
</dbReference>
<reference evidence="9 10" key="1">
    <citation type="submission" date="2017-05" db="EMBL/GenBank/DDBJ databases">
        <authorList>
            <person name="Varghese N."/>
            <person name="Submissions S."/>
        </authorList>
    </citation>
    <scope>NUCLEOTIDE SEQUENCE [LARGE SCALE GENOMIC DNA]</scope>
    <source>
        <strain evidence="9 10">DSM 27040</strain>
    </source>
</reference>
<evidence type="ECO:0000256" key="1">
    <source>
        <dbReference type="ARBA" id="ARBA00000316"/>
    </source>
</evidence>
<comment type="pathway">
    <text evidence="5">Amino-acid biosynthesis; D-alanine biosynthesis; D-alanine from L-alanine: step 1/1.</text>
</comment>
<evidence type="ECO:0000313" key="10">
    <source>
        <dbReference type="Proteomes" id="UP000319040"/>
    </source>
</evidence>
<keyword evidence="10" id="KW-1185">Reference proteome</keyword>
<dbReference type="FunFam" id="3.20.20.10:FF:000002">
    <property type="entry name" value="Alanine racemase"/>
    <property type="match status" value="1"/>
</dbReference>
<dbReference type="GO" id="GO:0008784">
    <property type="term" value="F:alanine racemase activity"/>
    <property type="evidence" value="ECO:0007669"/>
    <property type="project" value="UniProtKB-UniRule"/>
</dbReference>
<dbReference type="CDD" id="cd00430">
    <property type="entry name" value="PLPDE_III_AR"/>
    <property type="match status" value="1"/>
</dbReference>
<dbReference type="Gene3D" id="3.90.190.20">
    <property type="entry name" value="Mur ligase, C-terminal domain"/>
    <property type="match status" value="1"/>
</dbReference>
<dbReference type="InterPro" id="IPR000713">
    <property type="entry name" value="Mur_ligase_N"/>
</dbReference>
<evidence type="ECO:0000256" key="7">
    <source>
        <dbReference type="PIRSR" id="PIRSR600821-52"/>
    </source>
</evidence>
<dbReference type="SUPFAM" id="SSF63418">
    <property type="entry name" value="MurE/MurF N-terminal domain"/>
    <property type="match status" value="1"/>
</dbReference>
<feature type="active site" description="Proton acceptor; specific for L-alanine" evidence="5">
    <location>
        <position position="716"/>
    </location>
</feature>
<dbReference type="NCBIfam" id="NF008897">
    <property type="entry name" value="PRK11930.1"/>
    <property type="match status" value="1"/>
</dbReference>
<comment type="cofactor">
    <cofactor evidence="2 5 6">
        <name>pyridoxal 5'-phosphate</name>
        <dbReference type="ChEBI" id="CHEBI:597326"/>
    </cofactor>
</comment>
<sequence>MTEYLFSEVSQWIPCKAVINQNISFTHLITDSRSVSNPAKALFIAIAGQNHNGHNYISSLYQQGVRCFMVDEDFAIPPQLNEANYLVVPNTLLAFQQMVAQKRSFYTCPVIGITGSNGKTIVKEWIAQLIGKSKVTVRSPRSYNSQIGVPLSVWQLNQDTELGIFEAGISQKEEMEKIAPVISPTIGMITNIGAAHQENFLSEHEKLQEKIKLFEQSKYIVYCSDCITIDRAIKKTYPNKQLFTWGVNASASVQVIRKNTLGNQCHLHLKYRGDEFEIVLPFADEVAFENAMHSIALMLLLGYTAGYITRAVKKLVPVAMRMELKEGINNCMVINDSYNSDLLSLSLSLDFLVQQSEHSNHKRTLILSDIYQSGMDDINLCTQINRLLKQKGISKLIGVGKVLQSHASLFDMDAIFYASTDDLLSALVPGKFKNEAILIKGSRNFEFEKVSSVLEMKHHQTSLEINLNALVDNLNFYRAKLQPHTKLLAMVKAFSYGSGSFEIAKVLQHQKIDYLGVAFADEGVELRKAGISLPIVVMNPEIKSFQLMLQHQLEPEIYSCKELHQFVAVLKSEAISDYPVHLKIDTGMNRLGFVPSQVDELISLLNQMPQVHVKSVFSHLVGSDNMQFDDFTHEQIVAFTHTTDKIEQGLGYPFIRHILNSSGILRFPQAQFDMVRLGIGMYGIGDTALHKLKCVTRFKSYISQIRQVKAYQTIGYNRKGQLNYDADIAVVPVGYADGLNRKLGNGVGAMLVNGHSAPIVGNICMDMCMLDVTGIKANEGDEVEIFGPKLPVTQLARILDTIPYEIFTSISRRVKRVYFYE</sequence>
<dbReference type="EMBL" id="FXTB01000005">
    <property type="protein sequence ID" value="SMO68889.1"/>
    <property type="molecule type" value="Genomic_DNA"/>
</dbReference>
<evidence type="ECO:0000256" key="2">
    <source>
        <dbReference type="ARBA" id="ARBA00001933"/>
    </source>
</evidence>
<dbReference type="InterPro" id="IPR011079">
    <property type="entry name" value="Ala_racemase_C"/>
</dbReference>
<dbReference type="PANTHER" id="PTHR30511">
    <property type="entry name" value="ALANINE RACEMASE"/>
    <property type="match status" value="1"/>
</dbReference>
<dbReference type="InterPro" id="IPR013221">
    <property type="entry name" value="Mur_ligase_cen"/>
</dbReference>
<dbReference type="UniPathway" id="UPA00042">
    <property type="reaction ID" value="UER00497"/>
</dbReference>
<dbReference type="EC" id="5.1.1.1" evidence="5"/>
<dbReference type="InterPro" id="IPR035911">
    <property type="entry name" value="MurE/MurF_N"/>
</dbReference>
<dbReference type="Gene3D" id="3.40.1190.10">
    <property type="entry name" value="Mur-like, catalytic domain"/>
    <property type="match status" value="1"/>
</dbReference>
<dbReference type="SUPFAM" id="SSF53623">
    <property type="entry name" value="MurD-like peptide ligases, catalytic domain"/>
    <property type="match status" value="1"/>
</dbReference>
<dbReference type="InterPro" id="IPR001608">
    <property type="entry name" value="Ala_racemase_N"/>
</dbReference>
<evidence type="ECO:0000259" key="8">
    <source>
        <dbReference type="SMART" id="SM01005"/>
    </source>
</evidence>